<organism evidence="4 6">
    <name type="scientific">Acutalibacter muris</name>
    <dbReference type="NCBI Taxonomy" id="1796620"/>
    <lineage>
        <taxon>Bacteria</taxon>
        <taxon>Bacillati</taxon>
        <taxon>Bacillota</taxon>
        <taxon>Clostridia</taxon>
        <taxon>Eubacteriales</taxon>
        <taxon>Acutalibacteraceae</taxon>
        <taxon>Acutalibacter</taxon>
    </lineage>
</organism>
<feature type="domain" description="Ferrous iron transporter FeoA-like" evidence="2">
    <location>
        <begin position="3"/>
        <end position="75"/>
    </location>
</feature>
<keyword evidence="1" id="KW-0408">Iron</keyword>
<dbReference type="InterPro" id="IPR052713">
    <property type="entry name" value="FeoA"/>
</dbReference>
<evidence type="ECO:0000256" key="1">
    <source>
        <dbReference type="ARBA" id="ARBA00023004"/>
    </source>
</evidence>
<dbReference type="InterPro" id="IPR008988">
    <property type="entry name" value="Transcriptional_repressor_C"/>
</dbReference>
<dbReference type="Pfam" id="PF04023">
    <property type="entry name" value="FeoA"/>
    <property type="match status" value="1"/>
</dbReference>
<dbReference type="PANTHER" id="PTHR42954">
    <property type="entry name" value="FE(2+) TRANSPORT PROTEIN A"/>
    <property type="match status" value="1"/>
</dbReference>
<reference evidence="4 6" key="3">
    <citation type="submission" date="2020-11" db="EMBL/GenBank/DDBJ databases">
        <title>Closed and high quality bacterial genomes of the OMM12 community.</title>
        <authorList>
            <person name="Marbouty M."/>
            <person name="Lamy-Besnier Q."/>
            <person name="Debarbieux L."/>
            <person name="Koszul R."/>
        </authorList>
    </citation>
    <scope>NUCLEOTIDE SEQUENCE [LARGE SCALE GENOMIC DNA]</scope>
    <source>
        <strain evidence="4 6">KB18</strain>
    </source>
</reference>
<dbReference type="Proteomes" id="UP000596035">
    <property type="component" value="Chromosome"/>
</dbReference>
<dbReference type="Proteomes" id="UP000196710">
    <property type="component" value="Chromosome"/>
</dbReference>
<gene>
    <name evidence="3" type="ORF">ADH66_04455</name>
    <name evidence="4" type="ORF">I5Q82_14520</name>
</gene>
<evidence type="ECO:0000313" key="5">
    <source>
        <dbReference type="Proteomes" id="UP000196710"/>
    </source>
</evidence>
<sequence>MLPTLSSLSPGQSARVRGLLPGCPMYRRFQDLGLIEGTLVRCLMKSPLGDPKAYLIRGAVIALRKSDSDTVTVDPAADAVPFMPTEQAVPHGAV</sequence>
<reference evidence="3" key="1">
    <citation type="journal article" date="2017" name="Genome Announc.">
        <title>High-Quality Whole-Genome Sequences of the Oligo-Mouse-Microbiota Bacterial Community.</title>
        <authorList>
            <person name="Garzetti D."/>
            <person name="Brugiroux S."/>
            <person name="Bunk B."/>
            <person name="Pukall R."/>
            <person name="McCoy K.D."/>
            <person name="Macpherson A.J."/>
            <person name="Stecher B."/>
        </authorList>
    </citation>
    <scope>NUCLEOTIDE SEQUENCE</scope>
    <source>
        <strain evidence="3">KB18</strain>
    </source>
</reference>
<evidence type="ECO:0000313" key="6">
    <source>
        <dbReference type="Proteomes" id="UP000596035"/>
    </source>
</evidence>
<dbReference type="SMART" id="SM00899">
    <property type="entry name" value="FeoA"/>
    <property type="match status" value="1"/>
</dbReference>
<proteinExistence type="predicted"/>
<evidence type="ECO:0000313" key="3">
    <source>
        <dbReference type="EMBL" id="ASB39971.1"/>
    </source>
</evidence>
<dbReference type="RefSeq" id="WP_066535179.1">
    <property type="nucleotide sequence ID" value="NZ_CP021422.1"/>
</dbReference>
<evidence type="ECO:0000313" key="4">
    <source>
        <dbReference type="EMBL" id="QQR29259.1"/>
    </source>
</evidence>
<dbReference type="PANTHER" id="PTHR42954:SF2">
    <property type="entry name" value="FE(2+) TRANSPORT PROTEIN A"/>
    <property type="match status" value="1"/>
</dbReference>
<dbReference type="KEGG" id="amur:ADH66_04455"/>
<protein>
    <submittedName>
        <fullName evidence="4">Ferrous iron transport protein A</fullName>
    </submittedName>
</protein>
<dbReference type="AlphaFoldDB" id="A0A1Z2XNJ3"/>
<evidence type="ECO:0000259" key="2">
    <source>
        <dbReference type="SMART" id="SM00899"/>
    </source>
</evidence>
<dbReference type="SUPFAM" id="SSF50037">
    <property type="entry name" value="C-terminal domain of transcriptional repressors"/>
    <property type="match status" value="1"/>
</dbReference>
<dbReference type="GO" id="GO:0046914">
    <property type="term" value="F:transition metal ion binding"/>
    <property type="evidence" value="ECO:0007669"/>
    <property type="project" value="InterPro"/>
</dbReference>
<dbReference type="EMBL" id="CP021422">
    <property type="protein sequence ID" value="ASB39971.1"/>
    <property type="molecule type" value="Genomic_DNA"/>
</dbReference>
<dbReference type="InterPro" id="IPR007167">
    <property type="entry name" value="Fe-transptr_FeoA-like"/>
</dbReference>
<dbReference type="EMBL" id="CP065321">
    <property type="protein sequence ID" value="QQR29259.1"/>
    <property type="molecule type" value="Genomic_DNA"/>
</dbReference>
<dbReference type="Gene3D" id="2.30.30.90">
    <property type="match status" value="1"/>
</dbReference>
<name>A0A1Z2XNJ3_9FIRM</name>
<reference evidence="5" key="2">
    <citation type="submission" date="2017-05" db="EMBL/GenBank/DDBJ databases">
        <title>Improved OligoMM genomes.</title>
        <authorList>
            <person name="Garzetti D."/>
        </authorList>
    </citation>
    <scope>NUCLEOTIDE SEQUENCE [LARGE SCALE GENOMIC DNA]</scope>
    <source>
        <strain evidence="5">KB18</strain>
    </source>
</reference>
<accession>A0A1Z2XNJ3</accession>
<keyword evidence="5" id="KW-1185">Reference proteome</keyword>
<dbReference type="InterPro" id="IPR038157">
    <property type="entry name" value="FeoA_core_dom"/>
</dbReference>